<keyword evidence="3" id="KW-1185">Reference proteome</keyword>
<feature type="compositionally biased region" description="Polar residues" evidence="1">
    <location>
        <begin position="118"/>
        <end position="148"/>
    </location>
</feature>
<evidence type="ECO:0000313" key="3">
    <source>
        <dbReference type="Proteomes" id="UP000765509"/>
    </source>
</evidence>
<feature type="region of interest" description="Disordered" evidence="1">
    <location>
        <begin position="102"/>
        <end position="156"/>
    </location>
</feature>
<feature type="compositionally biased region" description="Basic residues" evidence="1">
    <location>
        <begin position="38"/>
        <end position="58"/>
    </location>
</feature>
<sequence length="181" mass="20550">MPSTRSGASYNPSSSSQKGYKRDYGRSQSVTEGQGSSLKHHKKPKWKFPKPARRHKKCIAAQRVPDPGRFVEKLHEFLPNCEKIPGPSQHFKVTQWMESIDGKEKHDAFNSRMEERQPSTTQASAKNSLRSQCSNSNEKKQPQAQNKGKGTAPATYLTARATESQIFSRIPWKIYCRCPEQ</sequence>
<feature type="compositionally biased region" description="Basic and acidic residues" evidence="1">
    <location>
        <begin position="102"/>
        <end position="117"/>
    </location>
</feature>
<organism evidence="2 3">
    <name type="scientific">Austropuccinia psidii MF-1</name>
    <dbReference type="NCBI Taxonomy" id="1389203"/>
    <lineage>
        <taxon>Eukaryota</taxon>
        <taxon>Fungi</taxon>
        <taxon>Dikarya</taxon>
        <taxon>Basidiomycota</taxon>
        <taxon>Pucciniomycotina</taxon>
        <taxon>Pucciniomycetes</taxon>
        <taxon>Pucciniales</taxon>
        <taxon>Sphaerophragmiaceae</taxon>
        <taxon>Austropuccinia</taxon>
    </lineage>
</organism>
<reference evidence="2" key="1">
    <citation type="submission" date="2021-03" db="EMBL/GenBank/DDBJ databases">
        <title>Draft genome sequence of rust myrtle Austropuccinia psidii MF-1, a brazilian biotype.</title>
        <authorList>
            <person name="Quecine M.C."/>
            <person name="Pachon D.M.R."/>
            <person name="Bonatelli M.L."/>
            <person name="Correr F.H."/>
            <person name="Franceschini L.M."/>
            <person name="Leite T.F."/>
            <person name="Margarido G.R.A."/>
            <person name="Almeida C.A."/>
            <person name="Ferrarezi J.A."/>
            <person name="Labate C.A."/>
        </authorList>
    </citation>
    <scope>NUCLEOTIDE SEQUENCE</scope>
    <source>
        <strain evidence="2">MF-1</strain>
    </source>
</reference>
<dbReference type="Proteomes" id="UP000765509">
    <property type="component" value="Unassembled WGS sequence"/>
</dbReference>
<evidence type="ECO:0000256" key="1">
    <source>
        <dbReference type="SAM" id="MobiDB-lite"/>
    </source>
</evidence>
<feature type="region of interest" description="Disordered" evidence="1">
    <location>
        <begin position="1"/>
        <end position="66"/>
    </location>
</feature>
<accession>A0A9Q3C996</accession>
<dbReference type="AlphaFoldDB" id="A0A9Q3C996"/>
<comment type="caution">
    <text evidence="2">The sequence shown here is derived from an EMBL/GenBank/DDBJ whole genome shotgun (WGS) entry which is preliminary data.</text>
</comment>
<proteinExistence type="predicted"/>
<protein>
    <submittedName>
        <fullName evidence="2">Uncharacterized protein</fullName>
    </submittedName>
</protein>
<evidence type="ECO:0000313" key="2">
    <source>
        <dbReference type="EMBL" id="MBW0479493.1"/>
    </source>
</evidence>
<name>A0A9Q3C996_9BASI</name>
<feature type="compositionally biased region" description="Polar residues" evidence="1">
    <location>
        <begin position="26"/>
        <end position="37"/>
    </location>
</feature>
<dbReference type="EMBL" id="AVOT02005605">
    <property type="protein sequence ID" value="MBW0479493.1"/>
    <property type="molecule type" value="Genomic_DNA"/>
</dbReference>
<feature type="compositionally biased region" description="Polar residues" evidence="1">
    <location>
        <begin position="1"/>
        <end position="18"/>
    </location>
</feature>
<gene>
    <name evidence="2" type="ORF">O181_019208</name>
</gene>